<dbReference type="GO" id="GO:0005886">
    <property type="term" value="C:plasma membrane"/>
    <property type="evidence" value="ECO:0007669"/>
    <property type="project" value="UniProtKB-SubCell"/>
</dbReference>
<comment type="function">
    <text evidence="14 19">Joins adenosylcobinamide-GDP and alpha-ribazole to generate adenosylcobalamin (Ado-cobalamin). Also synthesizes adenosylcobalamin 5'-phosphate from adenosylcobinamide-GDP and alpha-ribazole 5'-phosphate.</text>
</comment>
<dbReference type="EC" id="2.7.8.26" evidence="5 19"/>
<dbReference type="Pfam" id="PF02654">
    <property type="entry name" value="CobS"/>
    <property type="match status" value="1"/>
</dbReference>
<dbReference type="HAMAP" id="MF_00719">
    <property type="entry name" value="CobS"/>
    <property type="match status" value="1"/>
</dbReference>
<evidence type="ECO:0000256" key="4">
    <source>
        <dbReference type="ARBA" id="ARBA00010561"/>
    </source>
</evidence>
<evidence type="ECO:0000256" key="9">
    <source>
        <dbReference type="ARBA" id="ARBA00022679"/>
    </source>
</evidence>
<evidence type="ECO:0000256" key="13">
    <source>
        <dbReference type="ARBA" id="ARBA00023136"/>
    </source>
</evidence>
<comment type="caution">
    <text evidence="20">The sequence shown here is derived from an EMBL/GenBank/DDBJ whole genome shotgun (WGS) entry which is preliminary data.</text>
</comment>
<reference evidence="20 21" key="1">
    <citation type="submission" date="2021-10" db="EMBL/GenBank/DDBJ databases">
        <title>Anaerobic single-cell dispensing facilitates the cultivation of human gut bacteria.</title>
        <authorList>
            <person name="Afrizal A."/>
        </authorList>
    </citation>
    <scope>NUCLEOTIDE SEQUENCE [LARGE SCALE GENOMIC DNA]</scope>
    <source>
        <strain evidence="20 21">CLA-AA-H273</strain>
    </source>
</reference>
<feature type="transmembrane region" description="Helical" evidence="19">
    <location>
        <begin position="107"/>
        <end position="125"/>
    </location>
</feature>
<keyword evidence="10 19" id="KW-0812">Transmembrane</keyword>
<dbReference type="GO" id="GO:0008818">
    <property type="term" value="F:cobalamin 5'-phosphate synthase activity"/>
    <property type="evidence" value="ECO:0007669"/>
    <property type="project" value="UniProtKB-UniRule"/>
</dbReference>
<keyword evidence="7 19" id="KW-1003">Cell membrane</keyword>
<keyword evidence="11 19" id="KW-0460">Magnesium</keyword>
<dbReference type="GO" id="GO:0009236">
    <property type="term" value="P:cobalamin biosynthetic process"/>
    <property type="evidence" value="ECO:0007669"/>
    <property type="project" value="UniProtKB-UniRule"/>
</dbReference>
<evidence type="ECO:0000256" key="11">
    <source>
        <dbReference type="ARBA" id="ARBA00022842"/>
    </source>
</evidence>
<organism evidence="20 21">
    <name type="scientific">Waltera acetigignens</name>
    <dbReference type="NCBI Taxonomy" id="2981769"/>
    <lineage>
        <taxon>Bacteria</taxon>
        <taxon>Bacillati</taxon>
        <taxon>Bacillota</taxon>
        <taxon>Clostridia</taxon>
        <taxon>Lachnospirales</taxon>
        <taxon>Lachnospiraceae</taxon>
        <taxon>Waltera</taxon>
    </lineage>
</organism>
<comment type="catalytic activity">
    <reaction evidence="17 19">
        <text>alpha-ribazole + adenosylcob(III)inamide-GDP = adenosylcob(III)alamin + GMP + H(+)</text>
        <dbReference type="Rhea" id="RHEA:16049"/>
        <dbReference type="ChEBI" id="CHEBI:10329"/>
        <dbReference type="ChEBI" id="CHEBI:15378"/>
        <dbReference type="ChEBI" id="CHEBI:18408"/>
        <dbReference type="ChEBI" id="CHEBI:58115"/>
        <dbReference type="ChEBI" id="CHEBI:60487"/>
        <dbReference type="EC" id="2.7.8.26"/>
    </reaction>
</comment>
<evidence type="ECO:0000256" key="12">
    <source>
        <dbReference type="ARBA" id="ARBA00022989"/>
    </source>
</evidence>
<feature type="transmembrane region" description="Helical" evidence="19">
    <location>
        <begin position="137"/>
        <end position="158"/>
    </location>
</feature>
<keyword evidence="21" id="KW-1185">Reference proteome</keyword>
<dbReference type="GO" id="GO:0051073">
    <property type="term" value="F:adenosylcobinamide-GDP ribazoletransferase activity"/>
    <property type="evidence" value="ECO:0007669"/>
    <property type="project" value="UniProtKB-UniRule"/>
</dbReference>
<evidence type="ECO:0000256" key="8">
    <source>
        <dbReference type="ARBA" id="ARBA00022573"/>
    </source>
</evidence>
<feature type="transmembrane region" description="Helical" evidence="19">
    <location>
        <begin position="29"/>
        <end position="50"/>
    </location>
</feature>
<evidence type="ECO:0000256" key="7">
    <source>
        <dbReference type="ARBA" id="ARBA00022475"/>
    </source>
</evidence>
<evidence type="ECO:0000256" key="14">
    <source>
        <dbReference type="ARBA" id="ARBA00025228"/>
    </source>
</evidence>
<evidence type="ECO:0000256" key="15">
    <source>
        <dbReference type="ARBA" id="ARBA00032605"/>
    </source>
</evidence>
<sequence length="257" mass="28448">MRIIKSFFIAFSMYSKIPMPQFEWKDEDMRYALCFFPWVGAVIGVLWYLWKWICARFGVGTLCYTVVGTAIPILITGGFHVDGFLDTCDALHSYQPRERKLEILKDSHIGAFAVIMLTLYGLIFLGGFSEITECRTLVVAGAGSFLSRVLSGVAVVSFPSAKQEGTLYLFADKAHKRVVKTALYAQGILCIGFMMWTSFVTGGIAVAAALLTFAYYYYRSKKEFGGITGDTAGYFVTFCEGCVVVAAAIAEHMMLTV</sequence>
<name>A0AAE2ZXN5_9FIRM</name>
<accession>A0AAE2ZXN5</accession>
<evidence type="ECO:0000256" key="17">
    <source>
        <dbReference type="ARBA" id="ARBA00048623"/>
    </source>
</evidence>
<comment type="pathway">
    <text evidence="3 19">Cofactor biosynthesis; adenosylcobalamin biosynthesis; adenosylcobalamin from cob(II)yrinate a,c-diamide: step 7/7.</text>
</comment>
<evidence type="ECO:0000256" key="1">
    <source>
        <dbReference type="ARBA" id="ARBA00001946"/>
    </source>
</evidence>
<comment type="similarity">
    <text evidence="4 19">Belongs to the CobS family.</text>
</comment>
<evidence type="ECO:0000256" key="3">
    <source>
        <dbReference type="ARBA" id="ARBA00004663"/>
    </source>
</evidence>
<feature type="transmembrane region" description="Helical" evidence="19">
    <location>
        <begin position="193"/>
        <end position="218"/>
    </location>
</feature>
<evidence type="ECO:0000256" key="6">
    <source>
        <dbReference type="ARBA" id="ARBA00015850"/>
    </source>
</evidence>
<keyword evidence="12 19" id="KW-1133">Transmembrane helix</keyword>
<evidence type="ECO:0000256" key="2">
    <source>
        <dbReference type="ARBA" id="ARBA00004651"/>
    </source>
</evidence>
<keyword evidence="9 19" id="KW-0808">Transferase</keyword>
<evidence type="ECO:0000313" key="21">
    <source>
        <dbReference type="Proteomes" id="UP001197795"/>
    </source>
</evidence>
<keyword evidence="13 19" id="KW-0472">Membrane</keyword>
<evidence type="ECO:0000256" key="18">
    <source>
        <dbReference type="ARBA" id="ARBA00049504"/>
    </source>
</evidence>
<evidence type="ECO:0000256" key="16">
    <source>
        <dbReference type="ARBA" id="ARBA00032853"/>
    </source>
</evidence>
<comment type="subcellular location">
    <subcellularLocation>
        <location evidence="2 19">Cell membrane</location>
        <topology evidence="2 19">Multi-pass membrane protein</topology>
    </subcellularLocation>
</comment>
<dbReference type="RefSeq" id="WP_117465801.1">
    <property type="nucleotide sequence ID" value="NZ_JAJEPV010000013.1"/>
</dbReference>
<dbReference type="Proteomes" id="UP001197795">
    <property type="component" value="Unassembled WGS sequence"/>
</dbReference>
<keyword evidence="8 19" id="KW-0169">Cobalamin biosynthesis</keyword>
<dbReference type="AlphaFoldDB" id="A0AAE2ZXN5"/>
<gene>
    <name evidence="19" type="primary">cobS</name>
    <name evidence="20" type="ORF">LKD75_07095</name>
</gene>
<protein>
    <recommendedName>
        <fullName evidence="6 19">Adenosylcobinamide-GDP ribazoletransferase</fullName>
        <ecNumber evidence="5 19">2.7.8.26</ecNumber>
    </recommendedName>
    <alternativeName>
        <fullName evidence="16 19">Cobalamin synthase</fullName>
    </alternativeName>
    <alternativeName>
        <fullName evidence="15 19">Cobalamin-5'-phosphate synthase</fullName>
    </alternativeName>
</protein>
<dbReference type="PANTHER" id="PTHR34148:SF1">
    <property type="entry name" value="ADENOSYLCOBINAMIDE-GDP RIBAZOLETRANSFERASE"/>
    <property type="match status" value="1"/>
</dbReference>
<dbReference type="EMBL" id="JAJEPV010000013">
    <property type="protein sequence ID" value="MCC2119366.1"/>
    <property type="molecule type" value="Genomic_DNA"/>
</dbReference>
<feature type="transmembrane region" description="Helical" evidence="19">
    <location>
        <begin position="57"/>
        <end position="75"/>
    </location>
</feature>
<dbReference type="InterPro" id="IPR003805">
    <property type="entry name" value="CobS"/>
</dbReference>
<evidence type="ECO:0000256" key="10">
    <source>
        <dbReference type="ARBA" id="ARBA00022692"/>
    </source>
</evidence>
<comment type="catalytic activity">
    <reaction evidence="18 19">
        <text>alpha-ribazole 5'-phosphate + adenosylcob(III)inamide-GDP = adenosylcob(III)alamin 5'-phosphate + GMP + H(+)</text>
        <dbReference type="Rhea" id="RHEA:23560"/>
        <dbReference type="ChEBI" id="CHEBI:15378"/>
        <dbReference type="ChEBI" id="CHEBI:57918"/>
        <dbReference type="ChEBI" id="CHEBI:58115"/>
        <dbReference type="ChEBI" id="CHEBI:60487"/>
        <dbReference type="ChEBI" id="CHEBI:60493"/>
        <dbReference type="EC" id="2.7.8.26"/>
    </reaction>
</comment>
<proteinExistence type="inferred from homology"/>
<evidence type="ECO:0000313" key="20">
    <source>
        <dbReference type="EMBL" id="MCC2119366.1"/>
    </source>
</evidence>
<evidence type="ECO:0000256" key="5">
    <source>
        <dbReference type="ARBA" id="ARBA00013200"/>
    </source>
</evidence>
<evidence type="ECO:0000256" key="19">
    <source>
        <dbReference type="HAMAP-Rule" id="MF_00719"/>
    </source>
</evidence>
<comment type="cofactor">
    <cofactor evidence="1 19">
        <name>Mg(2+)</name>
        <dbReference type="ChEBI" id="CHEBI:18420"/>
    </cofactor>
</comment>
<dbReference type="PANTHER" id="PTHR34148">
    <property type="entry name" value="ADENOSYLCOBINAMIDE-GDP RIBAZOLETRANSFERASE"/>
    <property type="match status" value="1"/>
</dbReference>